<gene>
    <name evidence="2" type="ORF">IPJ27_08020</name>
</gene>
<proteinExistence type="predicted"/>
<sequence>MLLDEIIATLSDEKGSLTSALLKTKVLLHSIGKKDLANWVTHELKGYPDEDSVPEYRRISAEVHGHVESIAWRMADTKLPIMHLKDEQRKYLTSMACTMSISSIEESVRGYRSESSQKLIRHLPPEFGGLFRKVLEPGVNVISAWCEINMIQVEGILTEVRSRLLDFALELRDVVGPDTPEKELVEKVANVDTEKMFATAVYGSGNTIIVGSHSFQSINNQKDDIEGLVAAIGQLGLQQPMLLELREAVQQDQKAGNEPNVADGKTGQWFSKALQEAGKGIVQTGVDIVSTVIVKALKAYTGTP</sequence>
<dbReference type="Proteomes" id="UP000697998">
    <property type="component" value="Unassembled WGS sequence"/>
</dbReference>
<name>A0A935UGQ9_9PROT</name>
<dbReference type="Pfam" id="PF18864">
    <property type="entry name" value="AbiTii"/>
    <property type="match status" value="1"/>
</dbReference>
<protein>
    <recommendedName>
        <fullName evidence="1">AbiTii domain-containing protein</fullName>
    </recommendedName>
</protein>
<evidence type="ECO:0000259" key="1">
    <source>
        <dbReference type="Pfam" id="PF18864"/>
    </source>
</evidence>
<evidence type="ECO:0000313" key="3">
    <source>
        <dbReference type="Proteomes" id="UP000697998"/>
    </source>
</evidence>
<dbReference type="EMBL" id="JADJMH010000005">
    <property type="protein sequence ID" value="MBK7674708.1"/>
    <property type="molecule type" value="Genomic_DNA"/>
</dbReference>
<evidence type="ECO:0000313" key="2">
    <source>
        <dbReference type="EMBL" id="MBK7674708.1"/>
    </source>
</evidence>
<organism evidence="2 3">
    <name type="scientific">Candidatus Accumulibacter proximus</name>
    <dbReference type="NCBI Taxonomy" id="2954385"/>
    <lineage>
        <taxon>Bacteria</taxon>
        <taxon>Pseudomonadati</taxon>
        <taxon>Pseudomonadota</taxon>
        <taxon>Betaproteobacteria</taxon>
        <taxon>Candidatus Accumulibacter</taxon>
    </lineage>
</organism>
<accession>A0A935UGQ9</accession>
<comment type="caution">
    <text evidence="2">The sequence shown here is derived from an EMBL/GenBank/DDBJ whole genome shotgun (WGS) entry which is preliminary data.</text>
</comment>
<dbReference type="AlphaFoldDB" id="A0A935UGQ9"/>
<feature type="domain" description="AbiTii" evidence="1">
    <location>
        <begin position="2"/>
        <end position="189"/>
    </location>
</feature>
<reference evidence="2 3" key="1">
    <citation type="submission" date="2020-10" db="EMBL/GenBank/DDBJ databases">
        <title>Connecting structure to function with the recovery of over 1000 high-quality activated sludge metagenome-assembled genomes encoding full-length rRNA genes using long-read sequencing.</title>
        <authorList>
            <person name="Singleton C.M."/>
            <person name="Petriglieri F."/>
            <person name="Kristensen J.M."/>
            <person name="Kirkegaard R.H."/>
            <person name="Michaelsen T.Y."/>
            <person name="Andersen M.H."/>
            <person name="Karst S.M."/>
            <person name="Dueholm M.S."/>
            <person name="Nielsen P.H."/>
            <person name="Albertsen M."/>
        </authorList>
    </citation>
    <scope>NUCLEOTIDE SEQUENCE [LARGE SCALE GENOMIC DNA]</scope>
    <source>
        <strain evidence="2">EsbW_18-Q3-R4-48_BATAC.285</strain>
    </source>
</reference>
<dbReference type="InterPro" id="IPR041304">
    <property type="entry name" value="AbiTii"/>
</dbReference>